<evidence type="ECO:0000259" key="2">
    <source>
        <dbReference type="Pfam" id="PF07589"/>
    </source>
</evidence>
<gene>
    <name evidence="3" type="ORF">SH580_01270</name>
</gene>
<keyword evidence="1" id="KW-0472">Membrane</keyword>
<keyword evidence="1" id="KW-0812">Transmembrane</keyword>
<evidence type="ECO:0000313" key="4">
    <source>
        <dbReference type="Proteomes" id="UP001324993"/>
    </source>
</evidence>
<keyword evidence="4" id="KW-1185">Reference proteome</keyword>
<evidence type="ECO:0000313" key="3">
    <source>
        <dbReference type="EMBL" id="WPJ96331.1"/>
    </source>
</evidence>
<dbReference type="Pfam" id="PF07589">
    <property type="entry name" value="PEP-CTERM"/>
    <property type="match status" value="1"/>
</dbReference>
<dbReference type="EMBL" id="CP138858">
    <property type="protein sequence ID" value="WPJ96331.1"/>
    <property type="molecule type" value="Genomic_DNA"/>
</dbReference>
<feature type="domain" description="Ice-binding protein C-terminal" evidence="2">
    <location>
        <begin position="92"/>
        <end position="116"/>
    </location>
</feature>
<name>A0ABZ0RLM8_9BACT</name>
<protein>
    <submittedName>
        <fullName evidence="3">PEP-CTERM sorting domain-containing protein</fullName>
    </submittedName>
</protein>
<organism evidence="3 4">
    <name type="scientific">Coraliomargarita algicola</name>
    <dbReference type="NCBI Taxonomy" id="3092156"/>
    <lineage>
        <taxon>Bacteria</taxon>
        <taxon>Pseudomonadati</taxon>
        <taxon>Verrucomicrobiota</taxon>
        <taxon>Opitutia</taxon>
        <taxon>Puniceicoccales</taxon>
        <taxon>Coraliomargaritaceae</taxon>
        <taxon>Coraliomargarita</taxon>
    </lineage>
</organism>
<proteinExistence type="predicted"/>
<dbReference type="RefSeq" id="WP_319833192.1">
    <property type="nucleotide sequence ID" value="NZ_CP138858.1"/>
</dbReference>
<keyword evidence="1" id="KW-1133">Transmembrane helix</keyword>
<dbReference type="InterPro" id="IPR013424">
    <property type="entry name" value="Ice-binding_C"/>
</dbReference>
<accession>A0ABZ0RLM8</accession>
<evidence type="ECO:0000256" key="1">
    <source>
        <dbReference type="SAM" id="Phobius"/>
    </source>
</evidence>
<dbReference type="Proteomes" id="UP001324993">
    <property type="component" value="Chromosome"/>
</dbReference>
<sequence>MSRGPGDVSVAGSLFTHPELTQATGYHFELSVTKNDSGNFDMVYSINSTIVSSQSIAAGDLATSDDLITGIAFRHGSGGGVTYLDNVFVEVIPEPATAGLLMGLCVFGSIVCMRRR</sequence>
<feature type="transmembrane region" description="Helical" evidence="1">
    <location>
        <begin position="96"/>
        <end position="113"/>
    </location>
</feature>
<reference evidence="3 4" key="1">
    <citation type="submission" date="2023-11" db="EMBL/GenBank/DDBJ databases">
        <title>Coraliomargarita sp. nov., isolated from marine algae.</title>
        <authorList>
            <person name="Lee J.K."/>
            <person name="Baek J.H."/>
            <person name="Kim J.M."/>
            <person name="Choi D.G."/>
            <person name="Jeon C.O."/>
        </authorList>
    </citation>
    <scope>NUCLEOTIDE SEQUENCE [LARGE SCALE GENOMIC DNA]</scope>
    <source>
        <strain evidence="3 4">J2-16</strain>
    </source>
</reference>
<dbReference type="NCBIfam" id="TIGR02595">
    <property type="entry name" value="PEP_CTERM"/>
    <property type="match status" value="1"/>
</dbReference>